<dbReference type="InterPro" id="IPR004089">
    <property type="entry name" value="MCPsignal_dom"/>
</dbReference>
<dbReference type="AlphaFoldDB" id="A0A8D5JRS0"/>
<feature type="transmembrane region" description="Helical" evidence="8">
    <location>
        <begin position="7"/>
        <end position="27"/>
    </location>
</feature>
<sequence length="717" mass="78894">MSIRKKILIFILPFFVMFGLVFLFLGLRSLQSQGDQSLKNIHSIMMEDKNEKLKDLVRNTFEILASQYRAASDPEQVAVAYKQQLQSIVNLAYTSVEGVYNREDLTDFQKKEEAKRIIKTMRYAGGNYLWINDLQAVMVMHPIKPALDGKDLSGFKDPTGKKLFMEMVSVAKKKGEGFVSYKWPKPGKEKPVAKLSYIRQFKPWGWVIGTGVYLETAEEQFKNEAKRQISNLRFGPEGKDYFFIVDMSGAIVMHPIKPSLNGKNMLDFKDPNGKKLFAEMIRVCREKGEGFVDYLWAKPGKDKPVAKLSFVKLFPKWNWIVGTGVYIDDIDDAMARQENVVRLAVSKQRTSILVVSLVLLVVVAFILVFIAGKISDPIRNMSRMLQDIAEGEGDLTSRLDVKTGDELEEMANWFNVFVTKLQDIIKKISNDSGRLDSSSEELATIAETMAARVNETSDKSNNVAAAVEEMSANMSAVAGSMNETASAVDMVASSVGEMTSTINEIAQTSEKARSITEKAVGQAASASSRVDELGEAAHDIDNVLATISEISDQVDLLALNATIEAARAGEAGKGFAVVASEIKELAQQTSVATQQVKERVLGIQNSTSATVGEINVISNVISENSEIVNTIATAVEEQSVTAGEISRNVDQILQGIQEINENISQSTTVSEEVAREIAEVNQASMELNKNATNVSESAGALKKLARGFHRLVGSFKV</sequence>
<dbReference type="CDD" id="cd11386">
    <property type="entry name" value="MCP_signal"/>
    <property type="match status" value="1"/>
</dbReference>
<keyword evidence="4 8" id="KW-1133">Transmembrane helix</keyword>
<protein>
    <submittedName>
        <fullName evidence="12">Methyl-accepting chemotaxis protein</fullName>
    </submittedName>
</protein>
<dbReference type="KEGG" id="dbk:DGMP_20340"/>
<feature type="domain" description="Single Cache" evidence="11">
    <location>
        <begin position="75"/>
        <end position="165"/>
    </location>
</feature>
<keyword evidence="6" id="KW-0807">Transducer</keyword>
<dbReference type="CDD" id="cd06225">
    <property type="entry name" value="HAMP"/>
    <property type="match status" value="1"/>
</dbReference>
<dbReference type="RefSeq" id="WP_228853804.1">
    <property type="nucleotide sequence ID" value="NZ_AP024086.1"/>
</dbReference>
<name>A0A8D5JRS0_9BACT</name>
<feature type="transmembrane region" description="Helical" evidence="8">
    <location>
        <begin position="352"/>
        <end position="374"/>
    </location>
</feature>
<evidence type="ECO:0000259" key="10">
    <source>
        <dbReference type="SMART" id="SM00304"/>
    </source>
</evidence>
<evidence type="ECO:0000313" key="12">
    <source>
        <dbReference type="EMBL" id="BCL61341.1"/>
    </source>
</evidence>
<dbReference type="PANTHER" id="PTHR32089:SF112">
    <property type="entry name" value="LYSOZYME-LIKE PROTEIN-RELATED"/>
    <property type="match status" value="1"/>
</dbReference>
<evidence type="ECO:0000256" key="4">
    <source>
        <dbReference type="ARBA" id="ARBA00022989"/>
    </source>
</evidence>
<keyword evidence="13" id="KW-1185">Reference proteome</keyword>
<comment type="similarity">
    <text evidence="7">Belongs to the methyl-accepting chemotaxis (MCP) protein family.</text>
</comment>
<feature type="domain" description="HAMP" evidence="10">
    <location>
        <begin position="372"/>
        <end position="426"/>
    </location>
</feature>
<evidence type="ECO:0000256" key="6">
    <source>
        <dbReference type="ARBA" id="ARBA00023224"/>
    </source>
</evidence>
<proteinExistence type="inferred from homology"/>
<evidence type="ECO:0000256" key="3">
    <source>
        <dbReference type="ARBA" id="ARBA00022692"/>
    </source>
</evidence>
<dbReference type="SMART" id="SM01049">
    <property type="entry name" value="Cache_2"/>
    <property type="match status" value="2"/>
</dbReference>
<evidence type="ECO:0000256" key="5">
    <source>
        <dbReference type="ARBA" id="ARBA00023136"/>
    </source>
</evidence>
<dbReference type="Proteomes" id="UP000826725">
    <property type="component" value="Chromosome"/>
</dbReference>
<dbReference type="EMBL" id="AP024086">
    <property type="protein sequence ID" value="BCL61341.1"/>
    <property type="molecule type" value="Genomic_DNA"/>
</dbReference>
<dbReference type="PANTHER" id="PTHR32089">
    <property type="entry name" value="METHYL-ACCEPTING CHEMOTAXIS PROTEIN MCPB"/>
    <property type="match status" value="1"/>
</dbReference>
<dbReference type="InterPro" id="IPR033480">
    <property type="entry name" value="sCache_2"/>
</dbReference>
<keyword evidence="5 8" id="KW-0472">Membrane</keyword>
<organism evidence="12 13">
    <name type="scientific">Desulfomarina profundi</name>
    <dbReference type="NCBI Taxonomy" id="2772557"/>
    <lineage>
        <taxon>Bacteria</taxon>
        <taxon>Pseudomonadati</taxon>
        <taxon>Thermodesulfobacteriota</taxon>
        <taxon>Desulfobulbia</taxon>
        <taxon>Desulfobulbales</taxon>
        <taxon>Desulfobulbaceae</taxon>
        <taxon>Desulfomarina</taxon>
    </lineage>
</organism>
<accession>A0A8D5JRS0</accession>
<evidence type="ECO:0000256" key="7">
    <source>
        <dbReference type="ARBA" id="ARBA00029447"/>
    </source>
</evidence>
<comment type="subcellular location">
    <subcellularLocation>
        <location evidence="1">Cell membrane</location>
        <topology evidence="1">Multi-pass membrane protein</topology>
    </subcellularLocation>
</comment>
<evidence type="ECO:0000256" key="8">
    <source>
        <dbReference type="SAM" id="Phobius"/>
    </source>
</evidence>
<evidence type="ECO:0000259" key="9">
    <source>
        <dbReference type="SMART" id="SM00283"/>
    </source>
</evidence>
<dbReference type="GO" id="GO:0007165">
    <property type="term" value="P:signal transduction"/>
    <property type="evidence" value="ECO:0007669"/>
    <property type="project" value="UniProtKB-KW"/>
</dbReference>
<gene>
    <name evidence="12" type="ORF">DGMP_20340</name>
</gene>
<dbReference type="GO" id="GO:0005886">
    <property type="term" value="C:plasma membrane"/>
    <property type="evidence" value="ECO:0007669"/>
    <property type="project" value="UniProtKB-SubCell"/>
</dbReference>
<dbReference type="Pfam" id="PF00015">
    <property type="entry name" value="MCPsignal"/>
    <property type="match status" value="1"/>
</dbReference>
<dbReference type="Pfam" id="PF08269">
    <property type="entry name" value="dCache_2"/>
    <property type="match status" value="1"/>
</dbReference>
<dbReference type="Pfam" id="PF00672">
    <property type="entry name" value="HAMP"/>
    <property type="match status" value="1"/>
</dbReference>
<evidence type="ECO:0000256" key="2">
    <source>
        <dbReference type="ARBA" id="ARBA00022475"/>
    </source>
</evidence>
<keyword evidence="3 8" id="KW-0812">Transmembrane</keyword>
<feature type="domain" description="Methyl-accepting transducer" evidence="9">
    <location>
        <begin position="448"/>
        <end position="716"/>
    </location>
</feature>
<evidence type="ECO:0000259" key="11">
    <source>
        <dbReference type="SMART" id="SM01049"/>
    </source>
</evidence>
<reference evidence="12" key="1">
    <citation type="submission" date="2020-09" db="EMBL/GenBank/DDBJ databases">
        <title>Desulfogranum mesoprofundum gen. nov., sp. nov., a novel mesophilic, sulfate-reducing chemolithoautotroph isolated from a deep-sea hydrothermal vent chimney in the Suiyo Seamount.</title>
        <authorList>
            <person name="Hashimoto Y."/>
            <person name="Nakagawa S."/>
        </authorList>
    </citation>
    <scope>NUCLEOTIDE SEQUENCE</scope>
    <source>
        <strain evidence="12">KT2</strain>
    </source>
</reference>
<dbReference type="InterPro" id="IPR003660">
    <property type="entry name" value="HAMP_dom"/>
</dbReference>
<evidence type="ECO:0000256" key="1">
    <source>
        <dbReference type="ARBA" id="ARBA00004651"/>
    </source>
</evidence>
<dbReference type="SMART" id="SM00283">
    <property type="entry name" value="MA"/>
    <property type="match status" value="1"/>
</dbReference>
<dbReference type="SMART" id="SM00304">
    <property type="entry name" value="HAMP"/>
    <property type="match status" value="2"/>
</dbReference>
<feature type="domain" description="Single Cache" evidence="11">
    <location>
        <begin position="209"/>
        <end position="278"/>
    </location>
</feature>
<evidence type="ECO:0000313" key="13">
    <source>
        <dbReference type="Proteomes" id="UP000826725"/>
    </source>
</evidence>
<feature type="domain" description="HAMP" evidence="10">
    <location>
        <begin position="499"/>
        <end position="552"/>
    </location>
</feature>
<keyword evidence="2" id="KW-1003">Cell membrane</keyword>
<dbReference type="InterPro" id="IPR004010">
    <property type="entry name" value="Double_Cache_2"/>
</dbReference>